<evidence type="ECO:0000259" key="2">
    <source>
        <dbReference type="Pfam" id="PF00535"/>
    </source>
</evidence>
<reference evidence="3 4" key="1">
    <citation type="submission" date="2016-11" db="EMBL/GenBank/DDBJ databases">
        <title>Paenibacillus species isolates.</title>
        <authorList>
            <person name="Beno S.M."/>
        </authorList>
    </citation>
    <scope>NUCLEOTIDE SEQUENCE [LARGE SCALE GENOMIC DNA]</scope>
    <source>
        <strain evidence="3 4">FSL H7-0443</strain>
    </source>
</reference>
<dbReference type="SUPFAM" id="SSF53448">
    <property type="entry name" value="Nucleotide-diphospho-sugar transferases"/>
    <property type="match status" value="2"/>
</dbReference>
<evidence type="ECO:0000313" key="4">
    <source>
        <dbReference type="Proteomes" id="UP000187425"/>
    </source>
</evidence>
<gene>
    <name evidence="3" type="ORF">BSK65_28810</name>
</gene>
<dbReference type="EMBL" id="MPTW01000030">
    <property type="protein sequence ID" value="OME64379.1"/>
    <property type="molecule type" value="Genomic_DNA"/>
</dbReference>
<dbReference type="OrthoDB" id="9800276at2"/>
<dbReference type="Pfam" id="PF00535">
    <property type="entry name" value="Glycos_transf_2"/>
    <property type="match status" value="1"/>
</dbReference>
<dbReference type="InterPro" id="IPR029044">
    <property type="entry name" value="Nucleotide-diphossugar_trans"/>
</dbReference>
<protein>
    <recommendedName>
        <fullName evidence="2">Glycosyltransferase 2-like domain-containing protein</fullName>
    </recommendedName>
</protein>
<dbReference type="CDD" id="cd04184">
    <property type="entry name" value="GT2_RfbC_Mx_like"/>
    <property type="match status" value="1"/>
</dbReference>
<dbReference type="PANTHER" id="PTHR22916">
    <property type="entry name" value="GLYCOSYLTRANSFERASE"/>
    <property type="match status" value="1"/>
</dbReference>
<dbReference type="GO" id="GO:0016758">
    <property type="term" value="F:hexosyltransferase activity"/>
    <property type="evidence" value="ECO:0007669"/>
    <property type="project" value="UniProtKB-ARBA"/>
</dbReference>
<dbReference type="PANTHER" id="PTHR22916:SF3">
    <property type="entry name" value="UDP-GLCNAC:BETAGAL BETA-1,3-N-ACETYLGLUCOSAMINYLTRANSFERASE-LIKE PROTEIN 1"/>
    <property type="match status" value="1"/>
</dbReference>
<organism evidence="3 4">
    <name type="scientific">Paenibacillus odorifer</name>
    <dbReference type="NCBI Taxonomy" id="189426"/>
    <lineage>
        <taxon>Bacteria</taxon>
        <taxon>Bacillati</taxon>
        <taxon>Bacillota</taxon>
        <taxon>Bacilli</taxon>
        <taxon>Bacillales</taxon>
        <taxon>Paenibacillaceae</taxon>
        <taxon>Paenibacillus</taxon>
    </lineage>
</organism>
<dbReference type="Proteomes" id="UP000187425">
    <property type="component" value="Unassembled WGS sequence"/>
</dbReference>
<name>A0A1R0Z869_9BACL</name>
<comment type="similarity">
    <text evidence="1">Belongs to the glycosyltransferase 2 family.</text>
</comment>
<comment type="caution">
    <text evidence="3">The sequence shown here is derived from an EMBL/GenBank/DDBJ whole genome shotgun (WGS) entry which is preliminary data.</text>
</comment>
<dbReference type="AlphaFoldDB" id="A0A1R0Z869"/>
<dbReference type="Gene3D" id="3.90.550.10">
    <property type="entry name" value="Spore Coat Polysaccharide Biosynthesis Protein SpsA, Chain A"/>
    <property type="match status" value="2"/>
</dbReference>
<dbReference type="RefSeq" id="WP_076286927.1">
    <property type="nucleotide sequence ID" value="NZ_MPTW01000030.1"/>
</dbReference>
<sequence>MKLLGSIKEYGWIDFSYRLIEKMQGAFNRDEITYSNENVELKYVDIVHKPLISIVVPVYNTPKVFLIEMIESVLNQTYDNLQLCILNGGSTSDEVHTIISKYALKDSRITYSKQECNEGIAKNTNKAIRLAKGDYVALLDHDDLLTSDALMECVKVINESNPDVIYSDEDKVTSDGKKFLQPHHKPNWSPDTLRSYNYICHFLVMRRTVLEKVNLFREGVDGSQDYDLILRLSNVTQSIEHIPKILYHWRISASSTAGNSLNKKYTFDAGRKALENYFEDLDTNVSVSKGAFPGSYSIEYNNLWINSNVTIIAIGEWEDEETIIKYYKELKESIQWTNYSLFIINKGRLLSDFKKTHEIKNLKIINTKNYIRQIDLLAKEVKDEFIFIVDSNVKILNKNWINIMLSHANNDETVIIGPKLITKRKIYSFGIALTKNKILDFHKNKHRRFFGYFGRARISQNVSAVSPKLIMFRKSFFDSVDGFDLKYESLISIIDFCVKASKANKYIKLIPFELGEMKYYDKIQNREFPEIDLKVFFEKHSSFLVEDDPFFSIKKIKF</sequence>
<feature type="domain" description="Glycosyltransferase 2-like" evidence="2">
    <location>
        <begin position="53"/>
        <end position="212"/>
    </location>
</feature>
<accession>A0A1R0Z869</accession>
<dbReference type="InterPro" id="IPR001173">
    <property type="entry name" value="Glyco_trans_2-like"/>
</dbReference>
<evidence type="ECO:0000256" key="1">
    <source>
        <dbReference type="ARBA" id="ARBA00006739"/>
    </source>
</evidence>
<evidence type="ECO:0000313" key="3">
    <source>
        <dbReference type="EMBL" id="OME64379.1"/>
    </source>
</evidence>
<proteinExistence type="inferred from homology"/>